<evidence type="ECO:0000256" key="2">
    <source>
        <dbReference type="ARBA" id="ARBA00004401"/>
    </source>
</evidence>
<evidence type="ECO:0000256" key="9">
    <source>
        <dbReference type="ARBA" id="ARBA00022645"/>
    </source>
</evidence>
<feature type="compositionally biased region" description="Polar residues" evidence="27">
    <location>
        <begin position="770"/>
        <end position="784"/>
    </location>
</feature>
<evidence type="ECO:0000256" key="5">
    <source>
        <dbReference type="ARBA" id="ARBA00007739"/>
    </source>
</evidence>
<comment type="subcellular location">
    <subcellularLocation>
        <location evidence="2">Cell membrane</location>
        <topology evidence="2">Single-pass type II membrane protein</topology>
    </subcellularLocation>
</comment>
<evidence type="ECO:0000256" key="4">
    <source>
        <dbReference type="ARBA" id="ARBA00007090"/>
    </source>
</evidence>
<evidence type="ECO:0000259" key="29">
    <source>
        <dbReference type="Pfam" id="PF00912"/>
    </source>
</evidence>
<reference evidence="30 31" key="1">
    <citation type="submission" date="2016-10" db="EMBL/GenBank/DDBJ databases">
        <authorList>
            <person name="de Groot N.N."/>
        </authorList>
    </citation>
    <scope>NUCLEOTIDE SEQUENCE [LARGE SCALE GENOMIC DNA]</scope>
    <source>
        <strain evidence="30 31">DSM 12992</strain>
    </source>
</reference>
<comment type="similarity">
    <text evidence="4">In the C-terminal section; belongs to the transpeptidase family.</text>
</comment>
<evidence type="ECO:0000256" key="20">
    <source>
        <dbReference type="ARBA" id="ARBA00023251"/>
    </source>
</evidence>
<evidence type="ECO:0000256" key="25">
    <source>
        <dbReference type="ARBA" id="ARBA00049902"/>
    </source>
</evidence>
<gene>
    <name evidence="30" type="ORF">SAMN05421842_12017</name>
</gene>
<evidence type="ECO:0000256" key="3">
    <source>
        <dbReference type="ARBA" id="ARBA00004752"/>
    </source>
</evidence>
<dbReference type="GO" id="GO:0009252">
    <property type="term" value="P:peptidoglycan biosynthetic process"/>
    <property type="evidence" value="ECO:0007669"/>
    <property type="project" value="UniProtKB-UniPathway"/>
</dbReference>
<dbReference type="GO" id="GO:0006508">
    <property type="term" value="P:proteolysis"/>
    <property type="evidence" value="ECO:0007669"/>
    <property type="project" value="UniProtKB-KW"/>
</dbReference>
<evidence type="ECO:0000256" key="26">
    <source>
        <dbReference type="ARBA" id="ARBA00060592"/>
    </source>
</evidence>
<evidence type="ECO:0000256" key="1">
    <source>
        <dbReference type="ARBA" id="ARBA00002624"/>
    </source>
</evidence>
<dbReference type="EC" id="2.4.99.28" evidence="24"/>
<evidence type="ECO:0000256" key="12">
    <source>
        <dbReference type="ARBA" id="ARBA00022679"/>
    </source>
</evidence>
<evidence type="ECO:0000256" key="17">
    <source>
        <dbReference type="ARBA" id="ARBA00022984"/>
    </source>
</evidence>
<dbReference type="GO" id="GO:0071555">
    <property type="term" value="P:cell wall organization"/>
    <property type="evidence" value="ECO:0007669"/>
    <property type="project" value="UniProtKB-KW"/>
</dbReference>
<keyword evidence="15" id="KW-0133">Cell shape</keyword>
<dbReference type="InterPro" id="IPR012338">
    <property type="entry name" value="Beta-lactam/transpept-like"/>
</dbReference>
<comment type="catalytic activity">
    <reaction evidence="23">
        <text>Preferential cleavage: (Ac)2-L-Lys-D-Ala-|-D-Ala. Also transpeptidation of peptidyl-alanyl moieties that are N-acyl substituents of D-alanine.</text>
        <dbReference type="EC" id="3.4.16.4"/>
    </reaction>
</comment>
<feature type="compositionally biased region" description="Low complexity" evidence="27">
    <location>
        <begin position="802"/>
        <end position="814"/>
    </location>
</feature>
<evidence type="ECO:0000256" key="14">
    <source>
        <dbReference type="ARBA" id="ARBA00022801"/>
    </source>
</evidence>
<dbReference type="PANTHER" id="PTHR32282">
    <property type="entry name" value="BINDING PROTEIN TRANSPEPTIDASE, PUTATIVE-RELATED"/>
    <property type="match status" value="1"/>
</dbReference>
<dbReference type="Pfam" id="PF00905">
    <property type="entry name" value="Transpeptidase"/>
    <property type="match status" value="1"/>
</dbReference>
<evidence type="ECO:0000256" key="6">
    <source>
        <dbReference type="ARBA" id="ARBA00012448"/>
    </source>
</evidence>
<keyword evidence="8" id="KW-1003">Cell membrane</keyword>
<organism evidence="30 31">
    <name type="scientific">Clostridium uliginosum</name>
    <dbReference type="NCBI Taxonomy" id="119641"/>
    <lineage>
        <taxon>Bacteria</taxon>
        <taxon>Bacillati</taxon>
        <taxon>Bacillota</taxon>
        <taxon>Clostridia</taxon>
        <taxon>Eubacteriales</taxon>
        <taxon>Clostridiaceae</taxon>
        <taxon>Clostridium</taxon>
    </lineage>
</organism>
<dbReference type="PANTHER" id="PTHR32282:SF11">
    <property type="entry name" value="PENICILLIN-BINDING PROTEIN 1B"/>
    <property type="match status" value="1"/>
</dbReference>
<keyword evidence="18" id="KW-1133">Transmembrane helix</keyword>
<feature type="region of interest" description="Disordered" evidence="27">
    <location>
        <begin position="764"/>
        <end position="833"/>
    </location>
</feature>
<keyword evidence="21" id="KW-0511">Multifunctional enzyme</keyword>
<keyword evidence="31" id="KW-1185">Reference proteome</keyword>
<keyword evidence="13" id="KW-0812">Transmembrane</keyword>
<dbReference type="UniPathway" id="UPA00219"/>
<feature type="domain" description="Penicillin-binding protein transpeptidase" evidence="28">
    <location>
        <begin position="377"/>
        <end position="657"/>
    </location>
</feature>
<keyword evidence="19" id="KW-0472">Membrane</keyword>
<dbReference type="EC" id="3.4.16.4" evidence="6"/>
<feature type="region of interest" description="Disordered" evidence="27">
    <location>
        <begin position="1"/>
        <end position="23"/>
    </location>
</feature>
<dbReference type="GO" id="GO:0005886">
    <property type="term" value="C:plasma membrane"/>
    <property type="evidence" value="ECO:0007669"/>
    <property type="project" value="UniProtKB-SubCell"/>
</dbReference>
<dbReference type="GO" id="GO:0009002">
    <property type="term" value="F:serine-type D-Ala-D-Ala carboxypeptidase activity"/>
    <property type="evidence" value="ECO:0007669"/>
    <property type="project" value="UniProtKB-EC"/>
</dbReference>
<feature type="domain" description="Glycosyl transferase family 51" evidence="29">
    <location>
        <begin position="82"/>
        <end position="264"/>
    </location>
</feature>
<evidence type="ECO:0000256" key="10">
    <source>
        <dbReference type="ARBA" id="ARBA00022670"/>
    </source>
</evidence>
<name>A0A1I1PM89_9CLOT</name>
<dbReference type="GO" id="GO:0008360">
    <property type="term" value="P:regulation of cell shape"/>
    <property type="evidence" value="ECO:0007669"/>
    <property type="project" value="UniProtKB-KW"/>
</dbReference>
<dbReference type="FunFam" id="1.10.3810.10:FF:000001">
    <property type="entry name" value="Penicillin-binding protein 1A"/>
    <property type="match status" value="1"/>
</dbReference>
<evidence type="ECO:0000313" key="30">
    <source>
        <dbReference type="EMBL" id="SFD10875.1"/>
    </source>
</evidence>
<keyword evidence="9" id="KW-0121">Carboxypeptidase</keyword>
<evidence type="ECO:0000256" key="8">
    <source>
        <dbReference type="ARBA" id="ARBA00022475"/>
    </source>
</evidence>
<evidence type="ECO:0000259" key="28">
    <source>
        <dbReference type="Pfam" id="PF00905"/>
    </source>
</evidence>
<keyword evidence="11" id="KW-0328">Glycosyltransferase</keyword>
<dbReference type="InterPro" id="IPR050396">
    <property type="entry name" value="Glycosyltr_51/Transpeptidase"/>
</dbReference>
<evidence type="ECO:0000313" key="31">
    <source>
        <dbReference type="Proteomes" id="UP000199263"/>
    </source>
</evidence>
<comment type="catalytic activity">
    <reaction evidence="25">
        <text>[GlcNAc-(1-&gt;4)-Mur2Ac(oyl-L-Ala-gamma-D-Glu-L-Lys-D-Ala-D-Ala)](n)-di-trans,octa-cis-undecaprenyl diphosphate + beta-D-GlcNAc-(1-&gt;4)-Mur2Ac(oyl-L-Ala-gamma-D-Glu-L-Lys-D-Ala-D-Ala)-di-trans,octa-cis-undecaprenyl diphosphate = [GlcNAc-(1-&gt;4)-Mur2Ac(oyl-L-Ala-gamma-D-Glu-L-Lys-D-Ala-D-Ala)](n+1)-di-trans,octa-cis-undecaprenyl diphosphate + di-trans,octa-cis-undecaprenyl diphosphate + H(+)</text>
        <dbReference type="Rhea" id="RHEA:23708"/>
        <dbReference type="Rhea" id="RHEA-COMP:9602"/>
        <dbReference type="Rhea" id="RHEA-COMP:9603"/>
        <dbReference type="ChEBI" id="CHEBI:15378"/>
        <dbReference type="ChEBI" id="CHEBI:58405"/>
        <dbReference type="ChEBI" id="CHEBI:60033"/>
        <dbReference type="ChEBI" id="CHEBI:78435"/>
        <dbReference type="EC" id="2.4.99.28"/>
    </reaction>
</comment>
<comment type="similarity">
    <text evidence="5">In the N-terminal section; belongs to the glycosyltransferase 51 family.</text>
</comment>
<dbReference type="RefSeq" id="WP_090092330.1">
    <property type="nucleotide sequence ID" value="NZ_FOMG01000020.1"/>
</dbReference>
<evidence type="ECO:0000256" key="23">
    <source>
        <dbReference type="ARBA" id="ARBA00034000"/>
    </source>
</evidence>
<keyword evidence="12" id="KW-0808">Transferase</keyword>
<comment type="pathway">
    <text evidence="26">Glycan biosynthesis.</text>
</comment>
<feature type="compositionally biased region" description="Basic residues" evidence="27">
    <location>
        <begin position="8"/>
        <end position="23"/>
    </location>
</feature>
<evidence type="ECO:0000256" key="24">
    <source>
        <dbReference type="ARBA" id="ARBA00044770"/>
    </source>
</evidence>
<proteinExistence type="inferred from homology"/>
<keyword evidence="14" id="KW-0378">Hydrolase</keyword>
<dbReference type="InterPro" id="IPR023346">
    <property type="entry name" value="Lysozyme-like_dom_sf"/>
</dbReference>
<dbReference type="GO" id="GO:0030288">
    <property type="term" value="C:outer membrane-bounded periplasmic space"/>
    <property type="evidence" value="ECO:0007669"/>
    <property type="project" value="TreeGrafter"/>
</dbReference>
<dbReference type="GO" id="GO:0046677">
    <property type="term" value="P:response to antibiotic"/>
    <property type="evidence" value="ECO:0007669"/>
    <property type="project" value="UniProtKB-KW"/>
</dbReference>
<sequence>MSVEKTPNKKMRPQNKKMRKKNSSSKIFKKIGISFLIFMLIISVIATGYLFAVIKSTPPLDVDAVLSLNQPSSLYDNNAEFMDNLHTDEERYVIASNKMPDNLKNAFVSIEDERFYTHKGVDIQRILGAALMDVKKILTGQKGLHGASTLTQQLLKNTILTNEVSINRKVKEIYLALNLEEKLTKDQILQAYLNTIPLGGHVYGVEAASLLYFSKNTEQLNLIECAYLAGITQAPTYYSAFNDNNKEDPSRYINRTITVLSKMQELGYISNNEYTKAVQDLNNNKLVFKSIKKDYRLNYEWFVYPTVSQVKRDLKEKYKYTDEEVSKLMLNGGLKIYTTMDKNLQHFTQDTLNNYKNLNVGNSEAYDENGVPLLQASATIMDYRNGKVLAMVGGRGKQLPQSNNRAYTELRSIGSTTKPLTVYGPGIDQKIITAATSIDDAPLPVDIGKHYLDNKGKPYDPKNSPNEYLGLISPREAITYSKNVASVITEYNIGVKTGLAYGRNLGLVYGTKSETLSALALGEVENDPADRDGGNTYKLSAAFGTFGNGGLYTEPILYTKVVDAKGKTLLDGKVHQKQVFSPQTSYIMYDMLKGPVNYYGGAPAKWGNMPVAGKTGTSTDSKDLWFAGLSPYLSGSVWVGYDKPQTVIGGSGTVCANLWGKIMAKAHEGLEIKDLEKPNGIVNVTVCKDSGKLPSSLCSQDPRGDRLVEEMFIEGTEPKDICTTHISARVNRLNNRIAGPNTPSFLTQNRVFIKKTYPNPITKDYPYVLPSSQDTSTSPNVLTEQETKNKTESEPQVPPDVNSSPNTNSEPNNNQEAKPDSILDSILKPLKPN</sequence>
<dbReference type="SUPFAM" id="SSF56601">
    <property type="entry name" value="beta-lactamase/transpeptidase-like"/>
    <property type="match status" value="1"/>
</dbReference>
<evidence type="ECO:0000256" key="21">
    <source>
        <dbReference type="ARBA" id="ARBA00023268"/>
    </source>
</evidence>
<dbReference type="InterPro" id="IPR001264">
    <property type="entry name" value="Glyco_trans_51"/>
</dbReference>
<accession>A0A1I1PM89</accession>
<evidence type="ECO:0000256" key="16">
    <source>
        <dbReference type="ARBA" id="ARBA00022968"/>
    </source>
</evidence>
<keyword evidence="17" id="KW-0573">Peptidoglycan synthesis</keyword>
<dbReference type="NCBIfam" id="TIGR02074">
    <property type="entry name" value="PBP_1a_fam"/>
    <property type="match status" value="1"/>
</dbReference>
<evidence type="ECO:0000256" key="22">
    <source>
        <dbReference type="ARBA" id="ARBA00023316"/>
    </source>
</evidence>
<protein>
    <recommendedName>
        <fullName evidence="7">Penicillin-binding protein 1A</fullName>
        <ecNumber evidence="24">2.4.99.28</ecNumber>
        <ecNumber evidence="6">3.4.16.4</ecNumber>
    </recommendedName>
</protein>
<evidence type="ECO:0000256" key="18">
    <source>
        <dbReference type="ARBA" id="ARBA00022989"/>
    </source>
</evidence>
<dbReference type="OrthoDB" id="9766909at2"/>
<comment type="function">
    <text evidence="1">Cell wall formation. Synthesis of cross-linked peptidoglycan from the lipid intermediates. The enzyme has a penicillin-insensitive transglycosylase N-terminal domain (formation of linear glycan strands) and a penicillin-sensitive transpeptidase C-terminal domain (cross-linking of the peptide subunits).</text>
</comment>
<dbReference type="Pfam" id="PF00912">
    <property type="entry name" value="Transgly"/>
    <property type="match status" value="1"/>
</dbReference>
<evidence type="ECO:0000256" key="7">
    <source>
        <dbReference type="ARBA" id="ARBA00018638"/>
    </source>
</evidence>
<dbReference type="Proteomes" id="UP000199263">
    <property type="component" value="Unassembled WGS sequence"/>
</dbReference>
<dbReference type="GO" id="GO:0008955">
    <property type="term" value="F:peptidoglycan glycosyltransferase activity"/>
    <property type="evidence" value="ECO:0007669"/>
    <property type="project" value="UniProtKB-EC"/>
</dbReference>
<evidence type="ECO:0000256" key="27">
    <source>
        <dbReference type="SAM" id="MobiDB-lite"/>
    </source>
</evidence>
<dbReference type="GO" id="GO:0008658">
    <property type="term" value="F:penicillin binding"/>
    <property type="evidence" value="ECO:0007669"/>
    <property type="project" value="InterPro"/>
</dbReference>
<keyword evidence="10" id="KW-0645">Protease</keyword>
<dbReference type="InterPro" id="IPR036950">
    <property type="entry name" value="PBP_transglycosylase"/>
</dbReference>
<keyword evidence="22" id="KW-0961">Cell wall biogenesis/degradation</keyword>
<keyword evidence="16" id="KW-0735">Signal-anchor</keyword>
<keyword evidence="20" id="KW-0046">Antibiotic resistance</keyword>
<evidence type="ECO:0000256" key="19">
    <source>
        <dbReference type="ARBA" id="ARBA00023136"/>
    </source>
</evidence>
<dbReference type="STRING" id="119641.SAMN05421842_12017"/>
<evidence type="ECO:0000256" key="15">
    <source>
        <dbReference type="ARBA" id="ARBA00022960"/>
    </source>
</evidence>
<comment type="pathway">
    <text evidence="3">Cell wall biogenesis; peptidoglycan biosynthesis.</text>
</comment>
<dbReference type="InterPro" id="IPR001460">
    <property type="entry name" value="PCN-bd_Tpept"/>
</dbReference>
<evidence type="ECO:0000256" key="11">
    <source>
        <dbReference type="ARBA" id="ARBA00022676"/>
    </source>
</evidence>
<dbReference type="Gene3D" id="1.10.3810.10">
    <property type="entry name" value="Biosynthetic peptidoglycan transglycosylase-like"/>
    <property type="match status" value="1"/>
</dbReference>
<evidence type="ECO:0000256" key="13">
    <source>
        <dbReference type="ARBA" id="ARBA00022692"/>
    </source>
</evidence>
<dbReference type="Gene3D" id="3.40.710.10">
    <property type="entry name" value="DD-peptidase/beta-lactamase superfamily"/>
    <property type="match status" value="1"/>
</dbReference>
<dbReference type="AlphaFoldDB" id="A0A1I1PM89"/>
<dbReference type="SUPFAM" id="SSF53955">
    <property type="entry name" value="Lysozyme-like"/>
    <property type="match status" value="1"/>
</dbReference>
<dbReference type="EMBL" id="FOMG01000020">
    <property type="protein sequence ID" value="SFD10875.1"/>
    <property type="molecule type" value="Genomic_DNA"/>
</dbReference>